<dbReference type="EMBL" id="LHUR01000013">
    <property type="protein sequence ID" value="KOA20569.1"/>
    <property type="molecule type" value="Genomic_DNA"/>
</dbReference>
<name>A0A0L6ZC58_9CLOT</name>
<sequence length="122" mass="13671">MSYENISRTDQFIDRVQDIAIKNPEVSGEMQEAYKEAAIRAVSQRYLAMFQTVVEDFKSATNELNPADKDYKRKLVELKRSATSSAQLIASKLPQTADFDIYISAVNILVSGLFEQAKGATE</sequence>
<keyword evidence="2" id="KW-1185">Reference proteome</keyword>
<evidence type="ECO:0000313" key="1">
    <source>
        <dbReference type="EMBL" id="KOA20569.1"/>
    </source>
</evidence>
<dbReference type="Proteomes" id="UP000037043">
    <property type="component" value="Unassembled WGS sequence"/>
</dbReference>
<dbReference type="AlphaFoldDB" id="A0A0L6ZC58"/>
<evidence type="ECO:0000313" key="2">
    <source>
        <dbReference type="Proteomes" id="UP000037043"/>
    </source>
</evidence>
<dbReference type="PATRIC" id="fig|1121318.3.peg.1166"/>
<accession>A0A0L6ZC58</accession>
<gene>
    <name evidence="1" type="ORF">CLHOM_11570</name>
</gene>
<dbReference type="STRING" id="36844.SAMN04488501_108162"/>
<organism evidence="1 2">
    <name type="scientific">Clostridium homopropionicum DSM 5847</name>
    <dbReference type="NCBI Taxonomy" id="1121318"/>
    <lineage>
        <taxon>Bacteria</taxon>
        <taxon>Bacillati</taxon>
        <taxon>Bacillota</taxon>
        <taxon>Clostridia</taxon>
        <taxon>Eubacteriales</taxon>
        <taxon>Clostridiaceae</taxon>
        <taxon>Clostridium</taxon>
    </lineage>
</organism>
<dbReference type="RefSeq" id="WP_052220735.1">
    <property type="nucleotide sequence ID" value="NZ_LHUR01000013.1"/>
</dbReference>
<protein>
    <submittedName>
        <fullName evidence="1">Uncharacterized protein</fullName>
    </submittedName>
</protein>
<proteinExistence type="predicted"/>
<reference evidence="2" key="1">
    <citation type="submission" date="2015-08" db="EMBL/GenBank/DDBJ databases">
        <title>Genome sequence of the strict anaerobe Clostridium homopropionicum LuHBu1 (DSM 5847T).</title>
        <authorList>
            <person name="Poehlein A."/>
            <person name="Beck M."/>
            <person name="Schiel-Bengelsdorf B."/>
            <person name="Bengelsdorf F.R."/>
            <person name="Daniel R."/>
            <person name="Duerre P."/>
        </authorList>
    </citation>
    <scope>NUCLEOTIDE SEQUENCE [LARGE SCALE GENOMIC DNA]</scope>
    <source>
        <strain evidence="2">DSM 5847</strain>
    </source>
</reference>
<comment type="caution">
    <text evidence="1">The sequence shown here is derived from an EMBL/GenBank/DDBJ whole genome shotgun (WGS) entry which is preliminary data.</text>
</comment>